<reference evidence="1" key="1">
    <citation type="submission" date="2012-09" db="EMBL/GenBank/DDBJ databases">
        <authorList>
            <person name="Martin A.A."/>
        </authorList>
    </citation>
    <scope>NUCLEOTIDE SEQUENCE</scope>
</reference>
<accession>A0A0K0D844</accession>
<dbReference type="AlphaFoldDB" id="A0A0K0D844"/>
<dbReference type="Proteomes" id="UP000035642">
    <property type="component" value="Unassembled WGS sequence"/>
</dbReference>
<name>A0A0K0D844_ANGCA</name>
<sequence>MRVSKEIFSFGLEGTKALEQEVSSKDLISDVLCLQATGGVVVKDYFMLRILTFDTKSITCDILEQVKKYVNNPDWWFDKVQFIVLLPL</sequence>
<evidence type="ECO:0000313" key="2">
    <source>
        <dbReference type="WBParaSite" id="ACAC_0000623901-mRNA-1"/>
    </source>
</evidence>
<organism evidence="1 2">
    <name type="scientific">Angiostrongylus cantonensis</name>
    <name type="common">Rat lungworm</name>
    <dbReference type="NCBI Taxonomy" id="6313"/>
    <lineage>
        <taxon>Eukaryota</taxon>
        <taxon>Metazoa</taxon>
        <taxon>Ecdysozoa</taxon>
        <taxon>Nematoda</taxon>
        <taxon>Chromadorea</taxon>
        <taxon>Rhabditida</taxon>
        <taxon>Rhabditina</taxon>
        <taxon>Rhabditomorpha</taxon>
        <taxon>Strongyloidea</taxon>
        <taxon>Metastrongylidae</taxon>
        <taxon>Angiostrongylus</taxon>
    </lineage>
</organism>
<keyword evidence="1" id="KW-1185">Reference proteome</keyword>
<protein>
    <submittedName>
        <fullName evidence="2">Crinkler (CRN)</fullName>
    </submittedName>
</protein>
<dbReference type="WBParaSite" id="ACAC_0000623901-mRNA-1">
    <property type="protein sequence ID" value="ACAC_0000623901-mRNA-1"/>
    <property type="gene ID" value="ACAC_0000623901"/>
</dbReference>
<evidence type="ECO:0000313" key="1">
    <source>
        <dbReference type="Proteomes" id="UP000035642"/>
    </source>
</evidence>
<dbReference type="STRING" id="6313.A0A0K0D844"/>
<reference evidence="2" key="2">
    <citation type="submission" date="2017-02" db="UniProtKB">
        <authorList>
            <consortium name="WormBaseParasite"/>
        </authorList>
    </citation>
    <scope>IDENTIFICATION</scope>
</reference>
<proteinExistence type="predicted"/>